<keyword evidence="5" id="KW-1185">Reference proteome</keyword>
<dbReference type="GO" id="GO:0030655">
    <property type="term" value="P:beta-lactam antibiotic catabolic process"/>
    <property type="evidence" value="ECO:0007669"/>
    <property type="project" value="InterPro"/>
</dbReference>
<evidence type="ECO:0000256" key="2">
    <source>
        <dbReference type="SAM" id="SignalP"/>
    </source>
</evidence>
<gene>
    <name evidence="4" type="ORF">FEN17_16345</name>
</gene>
<dbReference type="PANTHER" id="PTHR35333">
    <property type="entry name" value="BETA-LACTAMASE"/>
    <property type="match status" value="1"/>
</dbReference>
<feature type="signal peptide" evidence="2">
    <location>
        <begin position="1"/>
        <end position="22"/>
    </location>
</feature>
<evidence type="ECO:0000259" key="3">
    <source>
        <dbReference type="Pfam" id="PF13354"/>
    </source>
</evidence>
<dbReference type="RefSeq" id="WP_138366403.1">
    <property type="nucleotide sequence ID" value="NZ_VCEJ01000004.1"/>
</dbReference>
<name>A0A5R9KXY7_9BACT</name>
<dbReference type="PANTHER" id="PTHR35333:SF4">
    <property type="entry name" value="SLR0121 PROTEIN"/>
    <property type="match status" value="1"/>
</dbReference>
<dbReference type="OrthoDB" id="1422836at2"/>
<dbReference type="SUPFAM" id="SSF56601">
    <property type="entry name" value="beta-lactamase/transpeptidase-like"/>
    <property type="match status" value="1"/>
</dbReference>
<organism evidence="4 5">
    <name type="scientific">Dyadobacter luticola</name>
    <dbReference type="NCBI Taxonomy" id="1979387"/>
    <lineage>
        <taxon>Bacteria</taxon>
        <taxon>Pseudomonadati</taxon>
        <taxon>Bacteroidota</taxon>
        <taxon>Cytophagia</taxon>
        <taxon>Cytophagales</taxon>
        <taxon>Spirosomataceae</taxon>
        <taxon>Dyadobacter</taxon>
    </lineage>
</organism>
<proteinExistence type="predicted"/>
<dbReference type="Gene3D" id="3.40.710.10">
    <property type="entry name" value="DD-peptidase/beta-lactamase superfamily"/>
    <property type="match status" value="1"/>
</dbReference>
<evidence type="ECO:0000256" key="1">
    <source>
        <dbReference type="ARBA" id="ARBA00001526"/>
    </source>
</evidence>
<comment type="caution">
    <text evidence="4">The sequence shown here is derived from an EMBL/GenBank/DDBJ whole genome shotgun (WGS) entry which is preliminary data.</text>
</comment>
<sequence length="312" mass="34891">MTLIKHLSLLLLLFLFCLNANSQPSATGKISVDKKLTNKLVQALTGFHGEVGVYVRNLKTGKVALVNADTLFPTASMVKVPILCGVFDKINKGELTFNQELIYRDSLKYDDGVVGSFRDSTKIALPKVVHLMISISDNTGSLWLQALAGGGEAINSWLDTNGFSQTRVNSRTPGRKAFQARYGWGQTTPREMAELVTMIYNKKAIEPEASERMYRYLGMQFWDGEAISQIPPYIKTAVKNGAVNQARSEVLVVNAPHGDYAFCITTKNQQDQSWQKDNEGYALIRKVSAIIWNHFEPKSDWKPTGNVGRYWF</sequence>
<dbReference type="InterPro" id="IPR012338">
    <property type="entry name" value="Beta-lactam/transpept-like"/>
</dbReference>
<dbReference type="GO" id="GO:0046677">
    <property type="term" value="P:response to antibiotic"/>
    <property type="evidence" value="ECO:0007669"/>
    <property type="project" value="InterPro"/>
</dbReference>
<protein>
    <submittedName>
        <fullName evidence="4">Serine hydrolase</fullName>
    </submittedName>
</protein>
<dbReference type="Pfam" id="PF13354">
    <property type="entry name" value="Beta-lactamase2"/>
    <property type="match status" value="1"/>
</dbReference>
<evidence type="ECO:0000313" key="5">
    <source>
        <dbReference type="Proteomes" id="UP000306402"/>
    </source>
</evidence>
<dbReference type="EMBL" id="VCEJ01000004">
    <property type="protein sequence ID" value="TLV01031.1"/>
    <property type="molecule type" value="Genomic_DNA"/>
</dbReference>
<feature type="chain" id="PRO_5024401844" evidence="2">
    <location>
        <begin position="23"/>
        <end position="312"/>
    </location>
</feature>
<keyword evidence="4" id="KW-0378">Hydrolase</keyword>
<dbReference type="Proteomes" id="UP000306402">
    <property type="component" value="Unassembled WGS sequence"/>
</dbReference>
<accession>A0A5R9KXY7</accession>
<evidence type="ECO:0000313" key="4">
    <source>
        <dbReference type="EMBL" id="TLV01031.1"/>
    </source>
</evidence>
<dbReference type="InterPro" id="IPR000871">
    <property type="entry name" value="Beta-lactam_class-A"/>
</dbReference>
<dbReference type="AlphaFoldDB" id="A0A5R9KXY7"/>
<keyword evidence="2" id="KW-0732">Signal</keyword>
<dbReference type="InterPro" id="IPR045155">
    <property type="entry name" value="Beta-lactam_cat"/>
</dbReference>
<comment type="catalytic activity">
    <reaction evidence="1">
        <text>a beta-lactam + H2O = a substituted beta-amino acid</text>
        <dbReference type="Rhea" id="RHEA:20401"/>
        <dbReference type="ChEBI" id="CHEBI:15377"/>
        <dbReference type="ChEBI" id="CHEBI:35627"/>
        <dbReference type="ChEBI" id="CHEBI:140347"/>
        <dbReference type="EC" id="3.5.2.6"/>
    </reaction>
</comment>
<reference evidence="4 5" key="1">
    <citation type="submission" date="2019-05" db="EMBL/GenBank/DDBJ databases">
        <authorList>
            <person name="Qu J.-H."/>
        </authorList>
    </citation>
    <scope>NUCLEOTIDE SEQUENCE [LARGE SCALE GENOMIC DNA]</scope>
    <source>
        <strain evidence="4 5">T17</strain>
    </source>
</reference>
<dbReference type="GO" id="GO:0008800">
    <property type="term" value="F:beta-lactamase activity"/>
    <property type="evidence" value="ECO:0007669"/>
    <property type="project" value="UniProtKB-EC"/>
</dbReference>
<feature type="domain" description="Beta-lactamase class A catalytic" evidence="3">
    <location>
        <begin position="52"/>
        <end position="266"/>
    </location>
</feature>